<reference evidence="3" key="1">
    <citation type="submission" date="2022-11" db="UniProtKB">
        <authorList>
            <consortium name="WormBaseParasite"/>
        </authorList>
    </citation>
    <scope>IDENTIFICATION</scope>
</reference>
<dbReference type="PANTHER" id="PTHR37157:SF2">
    <property type="entry name" value="EB DOMAIN-CONTAINING PROTEIN-RELATED"/>
    <property type="match status" value="1"/>
</dbReference>
<organism evidence="2 3">
    <name type="scientific">Parascaris equorum</name>
    <name type="common">Equine roundworm</name>
    <dbReference type="NCBI Taxonomy" id="6256"/>
    <lineage>
        <taxon>Eukaryota</taxon>
        <taxon>Metazoa</taxon>
        <taxon>Ecdysozoa</taxon>
        <taxon>Nematoda</taxon>
        <taxon>Chromadorea</taxon>
        <taxon>Rhabditida</taxon>
        <taxon>Spirurina</taxon>
        <taxon>Ascaridomorpha</taxon>
        <taxon>Ascaridoidea</taxon>
        <taxon>Ascarididae</taxon>
        <taxon>Parascaris</taxon>
    </lineage>
</organism>
<evidence type="ECO:0000313" key="3">
    <source>
        <dbReference type="WBParaSite" id="PEQ_0001385801-mRNA-1"/>
    </source>
</evidence>
<dbReference type="InterPro" id="IPR006149">
    <property type="entry name" value="EB_dom"/>
</dbReference>
<sequence>MYNEQCQGGSVCMNNSCNCPSGGTVQGNRCSINEKLCEMGQVQIDNRCYNTSQIGQTCQLAQQCLGGSTCRNNICICPSGTQQQGDRCIGSDNNCSSNQVAINGQCYPKAQIDEFCLYNEQCEGGPENEASASCTLEKLTSSISEFYVFLKLASKLKLNFLSEFQLQAFGSASICAPNEVLIDGLCFPRQFAYGRICVQIKLQAEQLDNISDQAD</sequence>
<evidence type="ECO:0000313" key="2">
    <source>
        <dbReference type="Proteomes" id="UP000887564"/>
    </source>
</evidence>
<proteinExistence type="predicted"/>
<evidence type="ECO:0000259" key="1">
    <source>
        <dbReference type="Pfam" id="PF01683"/>
    </source>
</evidence>
<name>A0A914S5F9_PAREQ</name>
<keyword evidence="2" id="KW-1185">Reference proteome</keyword>
<dbReference type="WBParaSite" id="PEQ_0001385801-mRNA-1">
    <property type="protein sequence ID" value="PEQ_0001385801-mRNA-1"/>
    <property type="gene ID" value="PEQ_0001385801"/>
</dbReference>
<dbReference type="Pfam" id="PF01683">
    <property type="entry name" value="EB"/>
    <property type="match status" value="2"/>
</dbReference>
<protein>
    <submittedName>
        <fullName evidence="3">EB domain-containing protein</fullName>
    </submittedName>
</protein>
<feature type="domain" description="EB" evidence="1">
    <location>
        <begin position="37"/>
        <end position="88"/>
    </location>
</feature>
<dbReference type="AlphaFoldDB" id="A0A914S5F9"/>
<dbReference type="PANTHER" id="PTHR37157">
    <property type="entry name" value="PRION-LIKE-(Q/N-RICH) DOMAIN-BEARING PROTEIN 25"/>
    <property type="match status" value="1"/>
</dbReference>
<accession>A0A914S5F9</accession>
<dbReference type="Proteomes" id="UP000887564">
    <property type="component" value="Unplaced"/>
</dbReference>
<feature type="domain" description="EB" evidence="1">
    <location>
        <begin position="95"/>
        <end position="126"/>
    </location>
</feature>